<evidence type="ECO:0000259" key="1">
    <source>
        <dbReference type="Pfam" id="PF10040"/>
    </source>
</evidence>
<dbReference type="InterPro" id="IPR019267">
    <property type="entry name" value="CRISPR-assoc_Cas6_C"/>
</dbReference>
<gene>
    <name evidence="2" type="ORF">ENN51_09065</name>
</gene>
<evidence type="ECO:0000313" key="2">
    <source>
        <dbReference type="EMBL" id="HDR00416.1"/>
    </source>
</evidence>
<name>A0A7V0XG92_UNCW3</name>
<dbReference type="Proteomes" id="UP000885672">
    <property type="component" value="Unassembled WGS sequence"/>
</dbReference>
<sequence length="309" mass="34386">MMFDNLQLVRLGFRLDATRPKQGFLGAKLRGGIGGKLKQLACPTGPDSRCEDCLVSSRCVFAYLYVSPPDPEMPVEYVQSEYPHPYVLAPAQDDRGPEVRFALTLIGRGIDYLPFFVLAARRLSFVAGTGPGRLLGVDDLARADHPQVYDGSAQRFLDRPGTMSWADFISADDEAVKEIRLEFVTPTKIKSDQRLADRYEFPVLAGALLRRIGMLTARHCGRMNGPDFKTLLSRAADVETVDHRLILDDRFRGYSLRQQQAHRFTGLVGTVTYRGALGEFLPLFRAGELLHVGSKATFGLGRYVIRSVS</sequence>
<proteinExistence type="predicted"/>
<dbReference type="Gene3D" id="3.30.70.1900">
    <property type="match status" value="1"/>
</dbReference>
<dbReference type="EMBL" id="DSBX01000348">
    <property type="protein sequence ID" value="HDR00416.1"/>
    <property type="molecule type" value="Genomic_DNA"/>
</dbReference>
<comment type="caution">
    <text evidence="2">The sequence shown here is derived from an EMBL/GenBank/DDBJ whole genome shotgun (WGS) entry which is preliminary data.</text>
</comment>
<reference evidence="2" key="1">
    <citation type="journal article" date="2020" name="mSystems">
        <title>Genome- and Community-Level Interaction Insights into Carbon Utilization and Element Cycling Functions of Hydrothermarchaeota in Hydrothermal Sediment.</title>
        <authorList>
            <person name="Zhou Z."/>
            <person name="Liu Y."/>
            <person name="Xu W."/>
            <person name="Pan J."/>
            <person name="Luo Z.H."/>
            <person name="Li M."/>
        </authorList>
    </citation>
    <scope>NUCLEOTIDE SEQUENCE [LARGE SCALE GENOMIC DNA]</scope>
    <source>
        <strain evidence="2">SpSt-1182</strain>
    </source>
</reference>
<protein>
    <submittedName>
        <fullName evidence="2">CRISPR system precrRNA processing endoribonuclease RAMP protein Cas6</fullName>
    </submittedName>
</protein>
<accession>A0A7V0XG92</accession>
<organism evidence="2">
    <name type="scientific">candidate division WOR-3 bacterium</name>
    <dbReference type="NCBI Taxonomy" id="2052148"/>
    <lineage>
        <taxon>Bacteria</taxon>
        <taxon>Bacteria division WOR-3</taxon>
    </lineage>
</organism>
<dbReference type="Pfam" id="PF10040">
    <property type="entry name" value="CRISPR_Cas6"/>
    <property type="match status" value="1"/>
</dbReference>
<feature type="domain" description="CRISPR-associated protein Cas6 C-terminal" evidence="1">
    <location>
        <begin position="181"/>
        <end position="303"/>
    </location>
</feature>
<dbReference type="AlphaFoldDB" id="A0A7V0XG92"/>